<dbReference type="Proteomes" id="UP000194761">
    <property type="component" value="Unassembled WGS sequence"/>
</dbReference>
<dbReference type="EMBL" id="NGFP01000149">
    <property type="protein sequence ID" value="OUC93074.1"/>
    <property type="molecule type" value="Genomic_DNA"/>
</dbReference>
<dbReference type="RefSeq" id="WP_086576455.1">
    <property type="nucleotide sequence ID" value="NZ_NGFP01000149.1"/>
</dbReference>
<sequence length="191" mass="20285">MGRRSQAQAQQNRERVVDTASRLFREQGTEVSVADLMKAAGLTHGGFYKQFASKEALIGEATAHAFDENARLRATALERHAGDHDTAQRAFIDAYLSIGHRDNAADGCPVAGLAVDIARGHGDTEARRVFTEQVGDTAAWLATEGHDGIARLCTMVGALVLARATTGNPLSEDILAAARAILTGTSNQFAP</sequence>
<accession>A0A243RG80</accession>
<dbReference type="SUPFAM" id="SSF46689">
    <property type="entry name" value="Homeodomain-like"/>
    <property type="match status" value="1"/>
</dbReference>
<keyword evidence="7" id="KW-1185">Reference proteome</keyword>
<organism evidence="6 7">
    <name type="scientific">Streptosporangium minutum</name>
    <dbReference type="NCBI Taxonomy" id="569862"/>
    <lineage>
        <taxon>Bacteria</taxon>
        <taxon>Bacillati</taxon>
        <taxon>Actinomycetota</taxon>
        <taxon>Actinomycetes</taxon>
        <taxon>Streptosporangiales</taxon>
        <taxon>Streptosporangiaceae</taxon>
        <taxon>Streptosporangium</taxon>
    </lineage>
</organism>
<keyword evidence="3" id="KW-0804">Transcription</keyword>
<gene>
    <name evidence="6" type="ORF">CA984_27570</name>
</gene>
<dbReference type="InterPro" id="IPR036271">
    <property type="entry name" value="Tet_transcr_reg_TetR-rel_C_sf"/>
</dbReference>
<dbReference type="AlphaFoldDB" id="A0A243RG80"/>
<evidence type="ECO:0000256" key="2">
    <source>
        <dbReference type="ARBA" id="ARBA00023125"/>
    </source>
</evidence>
<dbReference type="SUPFAM" id="SSF48498">
    <property type="entry name" value="Tetracyclin repressor-like, C-terminal domain"/>
    <property type="match status" value="1"/>
</dbReference>
<dbReference type="GO" id="GO:0003677">
    <property type="term" value="F:DNA binding"/>
    <property type="evidence" value="ECO:0007669"/>
    <property type="project" value="UniProtKB-UniRule"/>
</dbReference>
<proteinExistence type="predicted"/>
<dbReference type="Gene3D" id="1.10.357.10">
    <property type="entry name" value="Tetracycline Repressor, domain 2"/>
    <property type="match status" value="1"/>
</dbReference>
<evidence type="ECO:0000259" key="5">
    <source>
        <dbReference type="PROSITE" id="PS50977"/>
    </source>
</evidence>
<dbReference type="PRINTS" id="PR00455">
    <property type="entry name" value="HTHTETR"/>
</dbReference>
<evidence type="ECO:0000313" key="7">
    <source>
        <dbReference type="Proteomes" id="UP000194761"/>
    </source>
</evidence>
<evidence type="ECO:0000256" key="4">
    <source>
        <dbReference type="PROSITE-ProRule" id="PRU00335"/>
    </source>
</evidence>
<evidence type="ECO:0000313" key="6">
    <source>
        <dbReference type="EMBL" id="OUC93074.1"/>
    </source>
</evidence>
<feature type="domain" description="HTH tetR-type" evidence="5">
    <location>
        <begin position="10"/>
        <end position="69"/>
    </location>
</feature>
<feature type="DNA-binding region" description="H-T-H motif" evidence="4">
    <location>
        <begin position="32"/>
        <end position="51"/>
    </location>
</feature>
<dbReference type="Pfam" id="PF00440">
    <property type="entry name" value="TetR_N"/>
    <property type="match status" value="1"/>
</dbReference>
<dbReference type="InterPro" id="IPR009057">
    <property type="entry name" value="Homeodomain-like_sf"/>
</dbReference>
<dbReference type="PROSITE" id="PS50977">
    <property type="entry name" value="HTH_TETR_2"/>
    <property type="match status" value="1"/>
</dbReference>
<dbReference type="PANTHER" id="PTHR47506">
    <property type="entry name" value="TRANSCRIPTIONAL REGULATORY PROTEIN"/>
    <property type="match status" value="1"/>
</dbReference>
<reference evidence="6 7" key="1">
    <citation type="submission" date="2017-05" db="EMBL/GenBank/DDBJ databases">
        <title>Biotechnological potential of actinobacteria isolated from South African environments.</title>
        <authorList>
            <person name="Le Roes-Hill M."/>
            <person name="Prins A."/>
            <person name="Durrell K.A."/>
        </authorList>
    </citation>
    <scope>NUCLEOTIDE SEQUENCE [LARGE SCALE GENOMIC DNA]</scope>
    <source>
        <strain evidence="6">M26</strain>
    </source>
</reference>
<name>A0A243RG80_9ACTN</name>
<keyword evidence="2 4" id="KW-0238">DNA-binding</keyword>
<evidence type="ECO:0000256" key="3">
    <source>
        <dbReference type="ARBA" id="ARBA00023163"/>
    </source>
</evidence>
<keyword evidence="1" id="KW-0805">Transcription regulation</keyword>
<evidence type="ECO:0000256" key="1">
    <source>
        <dbReference type="ARBA" id="ARBA00023015"/>
    </source>
</evidence>
<protein>
    <submittedName>
        <fullName evidence="6">TetR family transcriptional regulator</fullName>
    </submittedName>
</protein>
<comment type="caution">
    <text evidence="6">The sequence shown here is derived from an EMBL/GenBank/DDBJ whole genome shotgun (WGS) entry which is preliminary data.</text>
</comment>
<dbReference type="InterPro" id="IPR001647">
    <property type="entry name" value="HTH_TetR"/>
</dbReference>
<dbReference type="Gene3D" id="1.10.10.60">
    <property type="entry name" value="Homeodomain-like"/>
    <property type="match status" value="1"/>
</dbReference>
<dbReference type="PANTHER" id="PTHR47506:SF7">
    <property type="entry name" value="TRANSCRIPTIONAL REGULATORY PROTEIN"/>
    <property type="match status" value="1"/>
</dbReference>